<proteinExistence type="predicted"/>
<dbReference type="EMBL" id="CP108090">
    <property type="protein sequence ID" value="WUQ17371.1"/>
    <property type="molecule type" value="Genomic_DNA"/>
</dbReference>
<dbReference type="Proteomes" id="UP001432039">
    <property type="component" value="Chromosome"/>
</dbReference>
<evidence type="ECO:0000313" key="2">
    <source>
        <dbReference type="Proteomes" id="UP001432039"/>
    </source>
</evidence>
<keyword evidence="2" id="KW-1185">Reference proteome</keyword>
<evidence type="ECO:0000313" key="1">
    <source>
        <dbReference type="EMBL" id="WUQ17371.1"/>
    </source>
</evidence>
<dbReference type="RefSeq" id="WP_328965591.1">
    <property type="nucleotide sequence ID" value="NZ_CP108090.1"/>
</dbReference>
<evidence type="ECO:0008006" key="3">
    <source>
        <dbReference type="Google" id="ProtNLM"/>
    </source>
</evidence>
<sequence>MRQPEPLHAIDELRLFLDFAVPLCGSDIAHKLRQWGHSREQARNWLRGEAERAGGSLGENGDVLQFSDGRPRLGRAQNRVVRTASELARGVAAAALLAQLEGKSGVEAFGGFYGVPARPADTARGQDGAAGVAARGTFPVRKPAA</sequence>
<protein>
    <recommendedName>
        <fullName evidence="3">Transposase</fullName>
    </recommendedName>
</protein>
<reference evidence="1" key="1">
    <citation type="submission" date="2022-10" db="EMBL/GenBank/DDBJ databases">
        <title>The complete genomes of actinobacterial strains from the NBC collection.</title>
        <authorList>
            <person name="Joergensen T.S."/>
            <person name="Alvarez Arevalo M."/>
            <person name="Sterndorff E.B."/>
            <person name="Faurdal D."/>
            <person name="Vuksanovic O."/>
            <person name="Mourched A.-S."/>
            <person name="Charusanti P."/>
            <person name="Shaw S."/>
            <person name="Blin K."/>
            <person name="Weber T."/>
        </authorList>
    </citation>
    <scope>NUCLEOTIDE SEQUENCE</scope>
    <source>
        <strain evidence="1">NBC_00248</strain>
    </source>
</reference>
<gene>
    <name evidence="1" type="ORF">OG517_41670</name>
</gene>
<organism evidence="1 2">
    <name type="scientific">Streptomyces virginiae</name>
    <name type="common">Streptomyces cinnamonensis</name>
    <dbReference type="NCBI Taxonomy" id="1961"/>
    <lineage>
        <taxon>Bacteria</taxon>
        <taxon>Bacillati</taxon>
        <taxon>Actinomycetota</taxon>
        <taxon>Actinomycetes</taxon>
        <taxon>Kitasatosporales</taxon>
        <taxon>Streptomycetaceae</taxon>
        <taxon>Streptomyces</taxon>
    </lineage>
</organism>
<name>A0ABZ1TPR8_STRVG</name>
<accession>A0ABZ1TPR8</accession>